<name>A0A927DWS9_KLEPN</name>
<sequence>MSLHASFPSFFDLVEKKTVVANCAATGYEYREKKATSMRKIHASVIFVTYIRVHFCSLGAAVGNELTGKKMPRGPR</sequence>
<organism evidence="1 2">
    <name type="scientific">Klebsiella pneumoniae</name>
    <dbReference type="NCBI Taxonomy" id="573"/>
    <lineage>
        <taxon>Bacteria</taxon>
        <taxon>Pseudomonadati</taxon>
        <taxon>Pseudomonadota</taxon>
        <taxon>Gammaproteobacteria</taxon>
        <taxon>Enterobacterales</taxon>
        <taxon>Enterobacteriaceae</taxon>
        <taxon>Klebsiella/Raoultella group</taxon>
        <taxon>Klebsiella</taxon>
        <taxon>Klebsiella pneumoniae complex</taxon>
    </lineage>
</organism>
<protein>
    <submittedName>
        <fullName evidence="1">Uncharacterized protein</fullName>
    </submittedName>
</protein>
<dbReference type="AlphaFoldDB" id="A0A927DWS9"/>
<evidence type="ECO:0000313" key="1">
    <source>
        <dbReference type="EMBL" id="MBD3721007.1"/>
    </source>
</evidence>
<reference evidence="1" key="1">
    <citation type="submission" date="2020-07" db="EMBL/GenBank/DDBJ databases">
        <title>Clinical and genomic characterization of carbapenemase-producing Enterobacterales causing secondary infections during the COVID-19 crisis at a New York City hospital.</title>
        <authorList>
            <person name="Gomez-Simmonds A."/>
            <person name="Annavajhala M.K."/>
            <person name="Uhlemann A.-C."/>
        </authorList>
    </citation>
    <scope>NUCLEOTIDE SEQUENCE</scope>
    <source>
        <strain evidence="1">NK1607</strain>
    </source>
</reference>
<comment type="caution">
    <text evidence="1">The sequence shown here is derived from an EMBL/GenBank/DDBJ whole genome shotgun (WGS) entry which is preliminary data.</text>
</comment>
<gene>
    <name evidence="1" type="ORF">IE992_08610</name>
</gene>
<proteinExistence type="predicted"/>
<dbReference type="EMBL" id="JACXTJ010000001">
    <property type="protein sequence ID" value="MBD3721007.1"/>
    <property type="molecule type" value="Genomic_DNA"/>
</dbReference>
<accession>A0A927DWS9</accession>
<dbReference type="Proteomes" id="UP000609027">
    <property type="component" value="Unassembled WGS sequence"/>
</dbReference>
<evidence type="ECO:0000313" key="2">
    <source>
        <dbReference type="Proteomes" id="UP000609027"/>
    </source>
</evidence>